<dbReference type="SMART" id="SM00448">
    <property type="entry name" value="REC"/>
    <property type="match status" value="1"/>
</dbReference>
<evidence type="ECO:0000313" key="10">
    <source>
        <dbReference type="EMBL" id="SCJ54525.1"/>
    </source>
</evidence>
<dbReference type="GO" id="GO:0000156">
    <property type="term" value="F:phosphorelay response regulator activity"/>
    <property type="evidence" value="ECO:0007669"/>
    <property type="project" value="TreeGrafter"/>
</dbReference>
<evidence type="ECO:0000256" key="7">
    <source>
        <dbReference type="ARBA" id="ARBA00024867"/>
    </source>
</evidence>
<dbReference type="GO" id="GO:0005829">
    <property type="term" value="C:cytosol"/>
    <property type="evidence" value="ECO:0007669"/>
    <property type="project" value="TreeGrafter"/>
</dbReference>
<gene>
    <name evidence="10" type="primary">spo0F</name>
    <name evidence="10" type="ORF">SAMEA3545359_00758</name>
</gene>
<dbReference type="InterPro" id="IPR039420">
    <property type="entry name" value="WalR-like"/>
</dbReference>
<feature type="domain" description="Response regulatory" evidence="9">
    <location>
        <begin position="3"/>
        <end position="117"/>
    </location>
</feature>
<dbReference type="GO" id="GO:0016740">
    <property type="term" value="F:transferase activity"/>
    <property type="evidence" value="ECO:0007669"/>
    <property type="project" value="UniProtKB-KW"/>
</dbReference>
<accession>A0A1C6HB87</accession>
<dbReference type="PANTHER" id="PTHR48111">
    <property type="entry name" value="REGULATOR OF RPOS"/>
    <property type="match status" value="1"/>
</dbReference>
<dbReference type="PROSITE" id="PS50110">
    <property type="entry name" value="RESPONSE_REGULATORY"/>
    <property type="match status" value="1"/>
</dbReference>
<keyword evidence="2 8" id="KW-0597">Phosphoprotein</keyword>
<dbReference type="GO" id="GO:0032993">
    <property type="term" value="C:protein-DNA complex"/>
    <property type="evidence" value="ECO:0007669"/>
    <property type="project" value="TreeGrafter"/>
</dbReference>
<dbReference type="EMBL" id="FMHG01000001">
    <property type="protein sequence ID" value="SCJ54525.1"/>
    <property type="molecule type" value="Genomic_DNA"/>
</dbReference>
<dbReference type="GO" id="GO:0006355">
    <property type="term" value="P:regulation of DNA-templated transcription"/>
    <property type="evidence" value="ECO:0007669"/>
    <property type="project" value="TreeGrafter"/>
</dbReference>
<dbReference type="Pfam" id="PF00072">
    <property type="entry name" value="Response_reg"/>
    <property type="match status" value="1"/>
</dbReference>
<keyword evidence="6" id="KW-0804">Transcription</keyword>
<reference evidence="10" key="1">
    <citation type="submission" date="2015-09" db="EMBL/GenBank/DDBJ databases">
        <authorList>
            <consortium name="Pathogen Informatics"/>
        </authorList>
    </citation>
    <scope>NUCLEOTIDE SEQUENCE</scope>
    <source>
        <strain evidence="10">2789STDY5834896</strain>
    </source>
</reference>
<proteinExistence type="predicted"/>
<keyword evidence="5" id="KW-0238">DNA-binding</keyword>
<keyword evidence="4" id="KW-0805">Transcription regulation</keyword>
<dbReference type="GO" id="GO:0000976">
    <property type="term" value="F:transcription cis-regulatory region binding"/>
    <property type="evidence" value="ECO:0007669"/>
    <property type="project" value="TreeGrafter"/>
</dbReference>
<dbReference type="Gene3D" id="3.40.50.2300">
    <property type="match status" value="1"/>
</dbReference>
<evidence type="ECO:0000256" key="6">
    <source>
        <dbReference type="ARBA" id="ARBA00023163"/>
    </source>
</evidence>
<evidence type="ECO:0000256" key="4">
    <source>
        <dbReference type="ARBA" id="ARBA00023015"/>
    </source>
</evidence>
<evidence type="ECO:0000256" key="5">
    <source>
        <dbReference type="ARBA" id="ARBA00023125"/>
    </source>
</evidence>
<name>A0A1C6HB87_9FIRM</name>
<organism evidence="10">
    <name type="scientific">uncultured Anaerotruncus sp</name>
    <dbReference type="NCBI Taxonomy" id="905011"/>
    <lineage>
        <taxon>Bacteria</taxon>
        <taxon>Bacillati</taxon>
        <taxon>Bacillota</taxon>
        <taxon>Clostridia</taxon>
        <taxon>Eubacteriales</taxon>
        <taxon>Oscillospiraceae</taxon>
        <taxon>Anaerotruncus</taxon>
        <taxon>environmental samples</taxon>
    </lineage>
</organism>
<sequence length="192" mass="21122">MKRALIADDTKNIRLLLSRCLEHEGYQVATAQNGPQALEMAQSTPYDLIMLDIKMPEMSGTEVLRRLRQQHIDTPVVVMTAYGTIKNAVETTNLGALCYLQKPFTADKIKKVLEELQQELAGDETALLAYIEGQLGLGAYSQAADSLLAMLPRHTLDPEIYRLLAAAARGQGDVAAAEKYQLLCDTLRSAES</sequence>
<dbReference type="PANTHER" id="PTHR48111:SF1">
    <property type="entry name" value="TWO-COMPONENT RESPONSE REGULATOR ORR33"/>
    <property type="match status" value="1"/>
</dbReference>
<protein>
    <recommendedName>
        <fullName evidence="1">Stage 0 sporulation protein A homolog</fullName>
    </recommendedName>
</protein>
<keyword evidence="10" id="KW-0808">Transferase</keyword>
<evidence type="ECO:0000256" key="2">
    <source>
        <dbReference type="ARBA" id="ARBA00022553"/>
    </source>
</evidence>
<evidence type="ECO:0000256" key="1">
    <source>
        <dbReference type="ARBA" id="ARBA00018672"/>
    </source>
</evidence>
<comment type="function">
    <text evidence="7">May play the central regulatory role in sporulation. It may be an element of the effector pathway responsible for the activation of sporulation genes in response to nutritional stress. Spo0A may act in concert with spo0H (a sigma factor) to control the expression of some genes that are critical to the sporulation process.</text>
</comment>
<feature type="modified residue" description="4-aspartylphosphate" evidence="8">
    <location>
        <position position="52"/>
    </location>
</feature>
<dbReference type="SUPFAM" id="SSF52172">
    <property type="entry name" value="CheY-like"/>
    <property type="match status" value="1"/>
</dbReference>
<dbReference type="InterPro" id="IPR011006">
    <property type="entry name" value="CheY-like_superfamily"/>
</dbReference>
<dbReference type="FunFam" id="3.40.50.2300:FF:000001">
    <property type="entry name" value="DNA-binding response regulator PhoB"/>
    <property type="match status" value="1"/>
</dbReference>
<evidence type="ECO:0000256" key="3">
    <source>
        <dbReference type="ARBA" id="ARBA00023012"/>
    </source>
</evidence>
<dbReference type="InterPro" id="IPR001789">
    <property type="entry name" value="Sig_transdc_resp-reg_receiver"/>
</dbReference>
<dbReference type="AlphaFoldDB" id="A0A1C6HB87"/>
<evidence type="ECO:0000259" key="9">
    <source>
        <dbReference type="PROSITE" id="PS50110"/>
    </source>
</evidence>
<keyword evidence="3" id="KW-0902">Two-component regulatory system</keyword>
<evidence type="ECO:0000256" key="8">
    <source>
        <dbReference type="PROSITE-ProRule" id="PRU00169"/>
    </source>
</evidence>